<organism evidence="2 3">
    <name type="scientific">Rhynchosporium agropyri</name>
    <dbReference type="NCBI Taxonomy" id="914238"/>
    <lineage>
        <taxon>Eukaryota</taxon>
        <taxon>Fungi</taxon>
        <taxon>Dikarya</taxon>
        <taxon>Ascomycota</taxon>
        <taxon>Pezizomycotina</taxon>
        <taxon>Leotiomycetes</taxon>
        <taxon>Helotiales</taxon>
        <taxon>Ploettnerulaceae</taxon>
        <taxon>Rhynchosporium</taxon>
    </lineage>
</organism>
<protein>
    <submittedName>
        <fullName evidence="2">Uncharacterized protein</fullName>
    </submittedName>
</protein>
<evidence type="ECO:0000313" key="2">
    <source>
        <dbReference type="EMBL" id="CZT11505.1"/>
    </source>
</evidence>
<dbReference type="AlphaFoldDB" id="A0A1E1LM01"/>
<proteinExistence type="predicted"/>
<feature type="region of interest" description="Disordered" evidence="1">
    <location>
        <begin position="32"/>
        <end position="64"/>
    </location>
</feature>
<reference evidence="3" key="1">
    <citation type="submission" date="2016-03" db="EMBL/GenBank/DDBJ databases">
        <authorList>
            <person name="Guldener U."/>
        </authorList>
    </citation>
    <scope>NUCLEOTIDE SEQUENCE [LARGE SCALE GENOMIC DNA]</scope>
    <source>
        <strain evidence="3">04CH-RAC-A.6.1</strain>
    </source>
</reference>
<dbReference type="Proteomes" id="UP000178912">
    <property type="component" value="Unassembled WGS sequence"/>
</dbReference>
<evidence type="ECO:0000313" key="3">
    <source>
        <dbReference type="Proteomes" id="UP000178912"/>
    </source>
</evidence>
<sequence length="64" mass="7280">MVMPISGRELPEMEMHISGYLLPWTNSTENKKRIIEPEDKTSDARRKFRCSDESSTPIAGLLSV</sequence>
<gene>
    <name evidence="2" type="ORF">RAG0_15635</name>
</gene>
<evidence type="ECO:0000256" key="1">
    <source>
        <dbReference type="SAM" id="MobiDB-lite"/>
    </source>
</evidence>
<accession>A0A1E1LM01</accession>
<name>A0A1E1LM01_9HELO</name>
<feature type="compositionally biased region" description="Basic and acidic residues" evidence="1">
    <location>
        <begin position="32"/>
        <end position="52"/>
    </location>
</feature>
<dbReference type="EMBL" id="FJUX01000141">
    <property type="protein sequence ID" value="CZT11505.1"/>
    <property type="molecule type" value="Genomic_DNA"/>
</dbReference>
<keyword evidence="3" id="KW-1185">Reference proteome</keyword>